<dbReference type="GO" id="GO:0030145">
    <property type="term" value="F:manganese ion binding"/>
    <property type="evidence" value="ECO:0007669"/>
    <property type="project" value="UniProtKB-UniRule"/>
</dbReference>
<comment type="catalytic activity">
    <reaction evidence="8">
        <text>oxaloacetate + GTP = phosphoenolpyruvate + GDP + CO2</text>
        <dbReference type="Rhea" id="RHEA:10388"/>
        <dbReference type="ChEBI" id="CHEBI:16452"/>
        <dbReference type="ChEBI" id="CHEBI:16526"/>
        <dbReference type="ChEBI" id="CHEBI:37565"/>
        <dbReference type="ChEBI" id="CHEBI:58189"/>
        <dbReference type="ChEBI" id="CHEBI:58702"/>
        <dbReference type="EC" id="4.1.1.32"/>
    </reaction>
</comment>
<dbReference type="Pfam" id="PF00821">
    <property type="entry name" value="PEPCK_GTP"/>
    <property type="match status" value="1"/>
</dbReference>
<accession>A0A1F4U4B6</accession>
<dbReference type="InterPro" id="IPR008209">
    <property type="entry name" value="PEP_carboxykinase_GTP"/>
</dbReference>
<comment type="subcellular location">
    <subcellularLocation>
        <location evidence="8">Cytoplasm</location>
    </subcellularLocation>
</comment>
<keyword evidence="8" id="KW-0312">Gluconeogenesis</keyword>
<protein>
    <recommendedName>
        <fullName evidence="8">Phosphoenolpyruvate carboxykinase [GTP]</fullName>
        <shortName evidence="8">PEP carboxykinase</shortName>
        <shortName evidence="8">PEPCK</shortName>
        <ecNumber evidence="8">4.1.1.32</ecNumber>
    </recommendedName>
    <alternativeName>
        <fullName evidence="8">GTP-dependent phosphoenolpyruvate carboxykinase</fullName>
        <shortName evidence="8">GTP-PEPCK</shortName>
    </alternativeName>
</protein>
<comment type="pathway">
    <text evidence="8">Carbohydrate biosynthesis; gluconeogenesis.</text>
</comment>
<proteinExistence type="inferred from homology"/>
<feature type="binding site" evidence="8">
    <location>
        <begin position="223"/>
        <end position="225"/>
    </location>
    <ligand>
        <name>substrate</name>
    </ligand>
</feature>
<comment type="caution">
    <text evidence="8">Lacks conserved residue(s) required for the propagation of feature annotation.</text>
</comment>
<dbReference type="GO" id="GO:0033993">
    <property type="term" value="P:response to lipid"/>
    <property type="evidence" value="ECO:0007669"/>
    <property type="project" value="TreeGrafter"/>
</dbReference>
<dbReference type="EMBL" id="MEUM01000132">
    <property type="protein sequence ID" value="OGC39731.1"/>
    <property type="molecule type" value="Genomic_DNA"/>
</dbReference>
<keyword evidence="5 8" id="KW-0342">GTP-binding</keyword>
<dbReference type="NCBIfam" id="NF003253">
    <property type="entry name" value="PRK04210.1"/>
    <property type="match status" value="1"/>
</dbReference>
<keyword evidence="11" id="KW-0418">Kinase</keyword>
<dbReference type="GO" id="GO:0071333">
    <property type="term" value="P:cellular response to glucose stimulus"/>
    <property type="evidence" value="ECO:0007669"/>
    <property type="project" value="TreeGrafter"/>
</dbReference>
<keyword evidence="8" id="KW-0963">Cytoplasm</keyword>
<evidence type="ECO:0000259" key="9">
    <source>
        <dbReference type="Pfam" id="PF00821"/>
    </source>
</evidence>
<evidence type="ECO:0000256" key="7">
    <source>
        <dbReference type="ARBA" id="ARBA00023239"/>
    </source>
</evidence>
<dbReference type="SUPFAM" id="SSF53795">
    <property type="entry name" value="PEP carboxykinase-like"/>
    <property type="match status" value="1"/>
</dbReference>
<dbReference type="Pfam" id="PF17297">
    <property type="entry name" value="PEPCK_N"/>
    <property type="match status" value="1"/>
</dbReference>
<keyword evidence="2 8" id="KW-0479">Metal-binding</keyword>
<reference evidence="11 12" key="1">
    <citation type="journal article" date="2016" name="Nat. Commun.">
        <title>Thousands of microbial genomes shed light on interconnected biogeochemical processes in an aquifer system.</title>
        <authorList>
            <person name="Anantharaman K."/>
            <person name="Brown C.T."/>
            <person name="Hug L.A."/>
            <person name="Sharon I."/>
            <person name="Castelle C.J."/>
            <person name="Probst A.J."/>
            <person name="Thomas B.C."/>
            <person name="Singh A."/>
            <person name="Wilkins M.J."/>
            <person name="Karaoz U."/>
            <person name="Brodie E.L."/>
            <person name="Williams K.H."/>
            <person name="Hubbard S.S."/>
            <person name="Banfield J.F."/>
        </authorList>
    </citation>
    <scope>NUCLEOTIDE SEQUENCE [LARGE SCALE GENOMIC DNA]</scope>
</reference>
<comment type="subunit">
    <text evidence="8">Monomer.</text>
</comment>
<dbReference type="GO" id="GO:0006094">
    <property type="term" value="P:gluconeogenesis"/>
    <property type="evidence" value="ECO:0007669"/>
    <property type="project" value="UniProtKB-UniRule"/>
</dbReference>
<keyword evidence="7 8" id="KW-0456">Lyase</keyword>
<evidence type="ECO:0000256" key="4">
    <source>
        <dbReference type="ARBA" id="ARBA00022793"/>
    </source>
</evidence>
<dbReference type="AlphaFoldDB" id="A0A1F4U4B6"/>
<dbReference type="GO" id="GO:0006107">
    <property type="term" value="P:oxaloacetate metabolic process"/>
    <property type="evidence" value="ECO:0007669"/>
    <property type="project" value="TreeGrafter"/>
</dbReference>
<dbReference type="InterPro" id="IPR035077">
    <property type="entry name" value="PEP_carboxykinase_GTP_C"/>
</dbReference>
<dbReference type="GO" id="GO:0016301">
    <property type="term" value="F:kinase activity"/>
    <property type="evidence" value="ECO:0007669"/>
    <property type="project" value="UniProtKB-KW"/>
</dbReference>
<dbReference type="InterPro" id="IPR035078">
    <property type="entry name" value="PEP_carboxykinase_GTP_N"/>
</dbReference>
<feature type="binding site" evidence="8">
    <location>
        <position position="273"/>
    </location>
    <ligand>
        <name>substrate</name>
    </ligand>
</feature>
<evidence type="ECO:0000259" key="10">
    <source>
        <dbReference type="Pfam" id="PF17297"/>
    </source>
</evidence>
<feature type="binding site" evidence="8">
    <location>
        <position position="232"/>
    </location>
    <ligand>
        <name>Mn(2+)</name>
        <dbReference type="ChEBI" id="CHEBI:29035"/>
    </ligand>
</feature>
<keyword evidence="11" id="KW-0808">Transferase</keyword>
<feature type="domain" description="Phosphoenolpyruvate carboxykinase GTP-utilising N-terminal" evidence="10">
    <location>
        <begin position="32"/>
        <end position="242"/>
    </location>
</feature>
<keyword evidence="11" id="KW-0670">Pyruvate</keyword>
<gene>
    <name evidence="8" type="primary">pckG</name>
    <name evidence="11" type="ORF">A2Y85_02475</name>
</gene>
<dbReference type="Gene3D" id="2.170.8.10">
    <property type="entry name" value="Phosphoenolpyruvate Carboxykinase, domain 2"/>
    <property type="match status" value="1"/>
</dbReference>
<dbReference type="Proteomes" id="UP000177025">
    <property type="component" value="Unassembled WGS sequence"/>
</dbReference>
<name>A0A1F4U4B6_UNCW3</name>
<feature type="domain" description="Phosphoenolpyruvate carboxykinase C-terminal P-loop" evidence="9">
    <location>
        <begin position="247"/>
        <end position="608"/>
    </location>
</feature>
<comment type="function">
    <text evidence="8">Catalyzes the conversion of oxaloacetate (OAA) to phosphoenolpyruvate (PEP), the rate-limiting step in the metabolic pathway that produces glucose from lactate and other precursors derived from the citric acid cycle.</text>
</comment>
<comment type="caution">
    <text evidence="11">The sequence shown here is derived from an EMBL/GenBank/DDBJ whole genome shotgun (WGS) entry which is preliminary data.</text>
</comment>
<dbReference type="EC" id="4.1.1.32" evidence="8"/>
<evidence type="ECO:0000256" key="8">
    <source>
        <dbReference type="HAMAP-Rule" id="MF_00452"/>
    </source>
</evidence>
<dbReference type="InterPro" id="IPR008210">
    <property type="entry name" value="PEP_carboxykinase_N"/>
</dbReference>
<evidence type="ECO:0000256" key="1">
    <source>
        <dbReference type="ARBA" id="ARBA00005796"/>
    </source>
</evidence>
<dbReference type="Gene3D" id="3.90.228.20">
    <property type="match status" value="1"/>
</dbReference>
<dbReference type="PIRSF" id="PIRSF001348">
    <property type="entry name" value="PEP_carboxykinase_GTP"/>
    <property type="match status" value="1"/>
</dbReference>
<comment type="cofactor">
    <cofactor evidence="8">
        <name>Mn(2+)</name>
        <dbReference type="ChEBI" id="CHEBI:29035"/>
    </cofactor>
    <text evidence="8">Binds 1 Mn(2+) ion per subunit.</text>
</comment>
<dbReference type="GO" id="GO:0046327">
    <property type="term" value="P:glycerol biosynthetic process from pyruvate"/>
    <property type="evidence" value="ECO:0007669"/>
    <property type="project" value="TreeGrafter"/>
</dbReference>
<feature type="binding site" evidence="8">
    <location>
        <position position="421"/>
    </location>
    <ligand>
        <name>GTP</name>
        <dbReference type="ChEBI" id="CHEBI:37565"/>
    </ligand>
</feature>
<dbReference type="GO" id="GO:0042594">
    <property type="term" value="P:response to starvation"/>
    <property type="evidence" value="ECO:0007669"/>
    <property type="project" value="TreeGrafter"/>
</dbReference>
<feature type="binding site" evidence="8">
    <location>
        <begin position="388"/>
        <end position="390"/>
    </location>
    <ligand>
        <name>substrate</name>
    </ligand>
</feature>
<dbReference type="HAMAP" id="MF_00452">
    <property type="entry name" value="PEPCK_GTP"/>
    <property type="match status" value="1"/>
</dbReference>
<feature type="binding site" evidence="8">
    <location>
        <position position="292"/>
    </location>
    <ligand>
        <name>Mn(2+)</name>
        <dbReference type="ChEBI" id="CHEBI:29035"/>
    </ligand>
</feature>
<dbReference type="GO" id="GO:0019543">
    <property type="term" value="P:propionate catabolic process"/>
    <property type="evidence" value="ECO:0007669"/>
    <property type="project" value="TreeGrafter"/>
</dbReference>
<dbReference type="InterPro" id="IPR013035">
    <property type="entry name" value="PEP_carboxykinase_C"/>
</dbReference>
<keyword evidence="4 8" id="KW-0210">Decarboxylase</keyword>
<dbReference type="PANTHER" id="PTHR11561:SF0">
    <property type="entry name" value="PHOSPHOENOLPYRUVATE CARBOXYKINASE [GTP]-RELATED"/>
    <property type="match status" value="1"/>
</dbReference>
<evidence type="ECO:0000256" key="2">
    <source>
        <dbReference type="ARBA" id="ARBA00022723"/>
    </source>
</evidence>
<sequence length="633" mass="71450">MADNTIEILKKRLGDSGFKKLSVIDNPDLHAFVAKYLEHCNPARVFVSDDSPEDIKYIRESAIKNGEEAKLKIEGHTVHFDNYGDQGRDKKNTGILIPKGVEMGEHIETKDRDTALVDIMNVLKDSMKGKEAYVCFFALGPAGSEFSIPAVQITDSSYVAHSETILYRPGYQAFVKQGKKARFFKFVHSQGELDDRKTCKNLDKRRIFIDLQEDIVYSTNTQYGGNTIGLKKLAMRLAINRGSKEGWLTEHMLIMGIHGPNNRVTYVTGAFPSLCGKTSTAMLDGETIVGDDIAYLHKKDGEVRTVNVEKGMFGIIQGINSKDDPMQWKALNSPGEIICSNVLVTEDKGIHWIGKDGEVPVKGYNHSGEWTKGKKDKNDKEIKCSHPNARFTIALKQFDNLDPKADDPKGVVVGALVYGGRDSDTWVPVEESFDWAHGIITRGASLESETTAATLGKEGVREFNPMSNIDFLSIPIGKYIQINLDFAAGLKKNPLIYSVNYFLKDKDGDFLNEKTDKKVWYKWIDLRVNKEVNAINTPTGRIPKYDDLKKLFKQVLNKEYSKEEYTRQFTIRIPESLAKIERIKTIYETKIKDTPKVLFDILEKQKQRLLEAQNKYGDYIAPDKLFTNKKGLS</sequence>
<dbReference type="SUPFAM" id="SSF68923">
    <property type="entry name" value="PEP carboxykinase N-terminal domain"/>
    <property type="match status" value="1"/>
</dbReference>
<feature type="active site" evidence="8">
    <location>
        <position position="275"/>
    </location>
</feature>
<dbReference type="PANTHER" id="PTHR11561">
    <property type="entry name" value="PHOSPHOENOLPYRUVATE CARBOXYKINASE"/>
    <property type="match status" value="1"/>
</dbReference>
<evidence type="ECO:0000313" key="12">
    <source>
        <dbReference type="Proteomes" id="UP000177025"/>
    </source>
</evidence>
<feature type="binding site" evidence="8">
    <location>
        <position position="390"/>
    </location>
    <ligand>
        <name>GTP</name>
        <dbReference type="ChEBI" id="CHEBI:37565"/>
    </ligand>
</feature>
<evidence type="ECO:0000313" key="11">
    <source>
        <dbReference type="EMBL" id="OGC39731.1"/>
    </source>
</evidence>
<keyword evidence="6 8" id="KW-0464">Manganese</keyword>
<organism evidence="11 12">
    <name type="scientific">candidate division WOR-3 bacterium RBG_13_43_14</name>
    <dbReference type="NCBI Taxonomy" id="1802590"/>
    <lineage>
        <taxon>Bacteria</taxon>
        <taxon>Bacteria division WOR-3</taxon>
    </lineage>
</organism>
<dbReference type="UniPathway" id="UPA00138"/>
<evidence type="ECO:0000256" key="5">
    <source>
        <dbReference type="ARBA" id="ARBA00023134"/>
    </source>
</evidence>
<dbReference type="GO" id="GO:0005525">
    <property type="term" value="F:GTP binding"/>
    <property type="evidence" value="ECO:0007669"/>
    <property type="project" value="UniProtKB-UniRule"/>
</dbReference>
<evidence type="ECO:0000256" key="3">
    <source>
        <dbReference type="ARBA" id="ARBA00022741"/>
    </source>
</evidence>
<feature type="binding site" evidence="8">
    <location>
        <position position="251"/>
    </location>
    <ligand>
        <name>Mn(2+)</name>
        <dbReference type="ChEBI" id="CHEBI:29035"/>
    </ligand>
</feature>
<evidence type="ECO:0000256" key="6">
    <source>
        <dbReference type="ARBA" id="ARBA00023211"/>
    </source>
</evidence>
<dbReference type="Gene3D" id="3.40.449.10">
    <property type="entry name" value="Phosphoenolpyruvate Carboxykinase, domain 1"/>
    <property type="match status" value="1"/>
</dbReference>
<feature type="binding site" evidence="8">
    <location>
        <position position="88"/>
    </location>
    <ligand>
        <name>substrate</name>
    </ligand>
</feature>
<dbReference type="GO" id="GO:0005829">
    <property type="term" value="C:cytosol"/>
    <property type="evidence" value="ECO:0007669"/>
    <property type="project" value="TreeGrafter"/>
</dbReference>
<dbReference type="GO" id="GO:0004613">
    <property type="term" value="F:phosphoenolpyruvate carboxykinase (GTP) activity"/>
    <property type="evidence" value="ECO:0007669"/>
    <property type="project" value="UniProtKB-UniRule"/>
</dbReference>
<comment type="similarity">
    <text evidence="1 8">Belongs to the phosphoenolpyruvate carboxykinase [GTP] family.</text>
</comment>
<keyword evidence="3 8" id="KW-0547">Nucleotide-binding</keyword>